<name>A0ABR9JG01_9MICC</name>
<evidence type="ECO:0000256" key="1">
    <source>
        <dbReference type="SAM" id="MobiDB-lite"/>
    </source>
</evidence>
<feature type="signal peptide" evidence="2">
    <location>
        <begin position="1"/>
        <end position="36"/>
    </location>
</feature>
<keyword evidence="4" id="KW-1185">Reference proteome</keyword>
<dbReference type="Proteomes" id="UP000643525">
    <property type="component" value="Unassembled WGS sequence"/>
</dbReference>
<feature type="chain" id="PRO_5045126852" description="PknH-like extracellular domain-containing protein" evidence="2">
    <location>
        <begin position="37"/>
        <end position="283"/>
    </location>
</feature>
<evidence type="ECO:0000313" key="3">
    <source>
        <dbReference type="EMBL" id="MBE1524855.1"/>
    </source>
</evidence>
<proteinExistence type="predicted"/>
<dbReference type="PROSITE" id="PS51257">
    <property type="entry name" value="PROKAR_LIPOPROTEIN"/>
    <property type="match status" value="1"/>
</dbReference>
<dbReference type="EMBL" id="JADBED010000001">
    <property type="protein sequence ID" value="MBE1524855.1"/>
    <property type="molecule type" value="Genomic_DNA"/>
</dbReference>
<organism evidence="3 4">
    <name type="scientific">Nesterenkonia lutea</name>
    <dbReference type="NCBI Taxonomy" id="272919"/>
    <lineage>
        <taxon>Bacteria</taxon>
        <taxon>Bacillati</taxon>
        <taxon>Actinomycetota</taxon>
        <taxon>Actinomycetes</taxon>
        <taxon>Micrococcales</taxon>
        <taxon>Micrococcaceae</taxon>
        <taxon>Nesterenkonia</taxon>
    </lineage>
</organism>
<evidence type="ECO:0000256" key="2">
    <source>
        <dbReference type="SAM" id="SignalP"/>
    </source>
</evidence>
<comment type="caution">
    <text evidence="3">The sequence shown here is derived from an EMBL/GenBank/DDBJ whole genome shotgun (WGS) entry which is preliminary data.</text>
</comment>
<keyword evidence="2" id="KW-0732">Signal</keyword>
<feature type="region of interest" description="Disordered" evidence="1">
    <location>
        <begin position="35"/>
        <end position="87"/>
    </location>
</feature>
<dbReference type="RefSeq" id="WP_192595810.1">
    <property type="nucleotide sequence ID" value="NZ_BAAALJ010000003.1"/>
</dbReference>
<accession>A0ABR9JG01</accession>
<evidence type="ECO:0000313" key="4">
    <source>
        <dbReference type="Proteomes" id="UP000643525"/>
    </source>
</evidence>
<sequence>MTGLRSAASRAAPSRARASGLIALIAAAALSLSACSEGPSGTTDSSAAVGASAGSAGSPAEDEASPEAGSAEDAGDADTDGEPEEMLSEQEIAQILLSESELPFTPDRHSTQTGLNFFQEQLSAQPEIYTESFGDGACTSAMDQVNAELVGEDPQGGVVQEYEHELEDRTESLYVWMLGLPDPQDSAAVWDGVVEACADQPLRGETDSVRVDAFESQGFEGIELHMDVHNGEGMVEVLGYSASTDYGRHLLMVSAANMDAHTFREVVELQAAKLATHAHQQTD</sequence>
<feature type="compositionally biased region" description="Acidic residues" evidence="1">
    <location>
        <begin position="73"/>
        <end position="87"/>
    </location>
</feature>
<reference evidence="3 4" key="1">
    <citation type="submission" date="2020-10" db="EMBL/GenBank/DDBJ databases">
        <title>Sequencing the genomes of 1000 actinobacteria strains.</title>
        <authorList>
            <person name="Klenk H.-P."/>
        </authorList>
    </citation>
    <scope>NUCLEOTIDE SEQUENCE [LARGE SCALE GENOMIC DNA]</scope>
    <source>
        <strain evidence="3 4">DSM 15666</strain>
    </source>
</reference>
<feature type="compositionally biased region" description="Low complexity" evidence="1">
    <location>
        <begin position="35"/>
        <end position="59"/>
    </location>
</feature>
<gene>
    <name evidence="3" type="ORF">H4W27_001973</name>
</gene>
<evidence type="ECO:0008006" key="5">
    <source>
        <dbReference type="Google" id="ProtNLM"/>
    </source>
</evidence>
<protein>
    <recommendedName>
        <fullName evidence="5">PknH-like extracellular domain-containing protein</fullName>
    </recommendedName>
</protein>